<dbReference type="HOGENOM" id="CLU_1120501_0_0_1"/>
<protein>
    <submittedName>
        <fullName evidence="3">Uncharacterized protein</fullName>
    </submittedName>
</protein>
<evidence type="ECO:0000313" key="3">
    <source>
        <dbReference type="EMBL" id="EAZ62936.1"/>
    </source>
</evidence>
<dbReference type="STRING" id="322104.A3GI72"/>
<dbReference type="InParanoid" id="A3GI72"/>
<dbReference type="Proteomes" id="UP000002258">
    <property type="component" value="Chromosome 1"/>
</dbReference>
<feature type="region of interest" description="Disordered" evidence="1">
    <location>
        <begin position="1"/>
        <end position="65"/>
    </location>
</feature>
<dbReference type="OMA" id="YDDLYHP"/>
<dbReference type="OrthoDB" id="4083086at2759"/>
<dbReference type="GeneID" id="4851971"/>
<dbReference type="EMBL" id="AAVQ01000002">
    <property type="protein sequence ID" value="EAZ62936.1"/>
    <property type="molecule type" value="Genomic_DNA"/>
</dbReference>
<proteinExistence type="predicted"/>
<keyword evidence="4" id="KW-1185">Reference proteome</keyword>
<dbReference type="AlphaFoldDB" id="A3GI72"/>
<reference evidence="3 4" key="1">
    <citation type="journal article" date="2007" name="Nat. Biotechnol.">
        <title>Genome sequence of the lignocellulose-bioconverting and xylose-fermenting yeast Pichia stipitis.</title>
        <authorList>
            <person name="Jeffries T.W."/>
            <person name="Grigoriev I.V."/>
            <person name="Grimwood J."/>
            <person name="Laplaza J.M."/>
            <person name="Aerts A."/>
            <person name="Salamov A."/>
            <person name="Schmutz J."/>
            <person name="Lindquist E."/>
            <person name="Dehal P."/>
            <person name="Shapiro H."/>
            <person name="Jin Y.S."/>
            <person name="Passoth V."/>
            <person name="Richardson P.M."/>
        </authorList>
    </citation>
    <scope>NUCLEOTIDE SEQUENCE [LARGE SCALE GENOMIC DNA]</scope>
    <source>
        <strain evidence="4">ATCC 58785 / CBS 6054 / NBRC 10063 / NRRL Y-11545</strain>
    </source>
</reference>
<keyword evidence="2" id="KW-1133">Transmembrane helix</keyword>
<dbReference type="eggNOG" id="ENOG502S2V3">
    <property type="taxonomic scope" value="Eukaryota"/>
</dbReference>
<accession>A3GI72</accession>
<sequence length="253" mass="29681">MSGNKDSPNEPEISRRPNPKGWTPPKAPYNPYDPTDVRPPQGYPSEFKAPGTQPEGFSSIPKSPTQYKKVNETMRRLNYTPRPPSELYPGQYKVLRRVDTNQRLNTGSRWFGTFIGGSIIFYFAFFFRWNEGRENVMSDFYRARLKLKEKISTLTDEEYDDLYHPKDPSIGVRSVRDTDYIPEQLRKTTEGEYALNRPSERHVLEAQRIQQEQEEKLLRELDTHKQFAMELIKDGDYTPTSAPEKRKKWFGIF</sequence>
<dbReference type="KEGG" id="pic:PICST_53347"/>
<dbReference type="RefSeq" id="XP_001386959.1">
    <property type="nucleotide sequence ID" value="XM_001386922.1"/>
</dbReference>
<name>A3GI72_PICST</name>
<evidence type="ECO:0000256" key="2">
    <source>
        <dbReference type="SAM" id="Phobius"/>
    </source>
</evidence>
<evidence type="ECO:0000313" key="4">
    <source>
        <dbReference type="Proteomes" id="UP000002258"/>
    </source>
</evidence>
<evidence type="ECO:0000256" key="1">
    <source>
        <dbReference type="SAM" id="MobiDB-lite"/>
    </source>
</evidence>
<gene>
    <name evidence="3" type="ORF">PICST_53347</name>
</gene>
<feature type="transmembrane region" description="Helical" evidence="2">
    <location>
        <begin position="110"/>
        <end position="127"/>
    </location>
</feature>
<keyword evidence="2" id="KW-0812">Transmembrane</keyword>
<keyword evidence="2" id="KW-0472">Membrane</keyword>
<organism evidence="3 4">
    <name type="scientific">Scheffersomyces stipitis (strain ATCC 58785 / CBS 6054 / NBRC 10063 / NRRL Y-11545)</name>
    <name type="common">Yeast</name>
    <name type="synonym">Pichia stipitis</name>
    <dbReference type="NCBI Taxonomy" id="322104"/>
    <lineage>
        <taxon>Eukaryota</taxon>
        <taxon>Fungi</taxon>
        <taxon>Dikarya</taxon>
        <taxon>Ascomycota</taxon>
        <taxon>Saccharomycotina</taxon>
        <taxon>Pichiomycetes</taxon>
        <taxon>Debaryomycetaceae</taxon>
        <taxon>Scheffersomyces</taxon>
    </lineage>
</organism>
<comment type="caution">
    <text evidence="3">The sequence shown here is derived from an EMBL/GenBank/DDBJ whole genome shotgun (WGS) entry which is preliminary data.</text>
</comment>